<dbReference type="FunFam" id="3.10.50.10:FF:000005">
    <property type="entry name" value="Endochitinase B1"/>
    <property type="match status" value="1"/>
</dbReference>
<dbReference type="Gene3D" id="3.20.20.80">
    <property type="entry name" value="Glycosidases"/>
    <property type="match status" value="1"/>
</dbReference>
<organism evidence="15 16">
    <name type="scientific">Monilinia fructicola</name>
    <name type="common">Brown rot fungus</name>
    <name type="synonym">Ciboria fructicola</name>
    <dbReference type="NCBI Taxonomy" id="38448"/>
    <lineage>
        <taxon>Eukaryota</taxon>
        <taxon>Fungi</taxon>
        <taxon>Dikarya</taxon>
        <taxon>Ascomycota</taxon>
        <taxon>Pezizomycotina</taxon>
        <taxon>Leotiomycetes</taxon>
        <taxon>Helotiales</taxon>
        <taxon>Sclerotiniaceae</taxon>
        <taxon>Monilinia</taxon>
    </lineage>
</organism>
<dbReference type="Proteomes" id="UP000322873">
    <property type="component" value="Unassembled WGS sequence"/>
</dbReference>
<keyword evidence="6" id="KW-0325">Glycoprotein</keyword>
<keyword evidence="12" id="KW-1133">Transmembrane helix</keyword>
<evidence type="ECO:0000256" key="12">
    <source>
        <dbReference type="SAM" id="Phobius"/>
    </source>
</evidence>
<feature type="domain" description="J" evidence="13">
    <location>
        <begin position="128"/>
        <end position="207"/>
    </location>
</feature>
<comment type="caution">
    <text evidence="15">The sequence shown here is derived from an EMBL/GenBank/DDBJ whole genome shotgun (WGS) entry which is preliminary data.</text>
</comment>
<evidence type="ECO:0000259" key="13">
    <source>
        <dbReference type="PROSITE" id="PS50076"/>
    </source>
</evidence>
<dbReference type="PROSITE" id="PS01095">
    <property type="entry name" value="GH18_1"/>
    <property type="match status" value="1"/>
</dbReference>
<dbReference type="GO" id="GO:0006032">
    <property type="term" value="P:chitin catabolic process"/>
    <property type="evidence" value="ECO:0007669"/>
    <property type="project" value="UniProtKB-KW"/>
</dbReference>
<dbReference type="GO" id="GO:0000272">
    <property type="term" value="P:polysaccharide catabolic process"/>
    <property type="evidence" value="ECO:0007669"/>
    <property type="project" value="UniProtKB-KW"/>
</dbReference>
<comment type="similarity">
    <text evidence="2">Belongs to the glycosyl hydrolase 18 family. Chitinase class V subfamily.</text>
</comment>
<dbReference type="Gene3D" id="1.10.287.110">
    <property type="entry name" value="DnaJ domain"/>
    <property type="match status" value="1"/>
</dbReference>
<evidence type="ECO:0000259" key="14">
    <source>
        <dbReference type="PROSITE" id="PS51910"/>
    </source>
</evidence>
<keyword evidence="7" id="KW-0119">Carbohydrate metabolism</keyword>
<evidence type="ECO:0000256" key="5">
    <source>
        <dbReference type="ARBA" id="ARBA00023024"/>
    </source>
</evidence>
<dbReference type="VEuPathDB" id="FungiDB:MFRU_039g00720"/>
<dbReference type="InterPro" id="IPR036869">
    <property type="entry name" value="J_dom_sf"/>
</dbReference>
<dbReference type="PANTHER" id="PTHR11177:SF317">
    <property type="entry name" value="CHITINASE 12-RELATED"/>
    <property type="match status" value="1"/>
</dbReference>
<keyword evidence="8 10" id="KW-0326">Glycosidase</keyword>
<evidence type="ECO:0000313" key="15">
    <source>
        <dbReference type="EMBL" id="KAA8566135.1"/>
    </source>
</evidence>
<dbReference type="InterPro" id="IPR018253">
    <property type="entry name" value="DnaJ_domain_CS"/>
</dbReference>
<keyword evidence="9" id="KW-0624">Polysaccharide degradation</keyword>
<dbReference type="GO" id="GO:0008061">
    <property type="term" value="F:chitin binding"/>
    <property type="evidence" value="ECO:0007669"/>
    <property type="project" value="InterPro"/>
</dbReference>
<dbReference type="Pfam" id="PF00704">
    <property type="entry name" value="Glyco_hydro_18"/>
    <property type="match status" value="1"/>
</dbReference>
<evidence type="ECO:0000256" key="1">
    <source>
        <dbReference type="ARBA" id="ARBA00000822"/>
    </source>
</evidence>
<dbReference type="PROSITE" id="PS51910">
    <property type="entry name" value="GH18_2"/>
    <property type="match status" value="1"/>
</dbReference>
<accession>A0A5M9JG64</accession>
<dbReference type="PROSITE" id="PS50076">
    <property type="entry name" value="DNAJ_2"/>
    <property type="match status" value="1"/>
</dbReference>
<dbReference type="PANTHER" id="PTHR11177">
    <property type="entry name" value="CHITINASE"/>
    <property type="match status" value="1"/>
</dbReference>
<evidence type="ECO:0000256" key="3">
    <source>
        <dbReference type="ARBA" id="ARBA00012729"/>
    </source>
</evidence>
<feature type="compositionally biased region" description="Polar residues" evidence="11">
    <location>
        <begin position="1"/>
        <end position="11"/>
    </location>
</feature>
<dbReference type="GO" id="GO:0005576">
    <property type="term" value="C:extracellular region"/>
    <property type="evidence" value="ECO:0007669"/>
    <property type="project" value="TreeGrafter"/>
</dbReference>
<dbReference type="CDD" id="cd06548">
    <property type="entry name" value="GH18_chitinase"/>
    <property type="match status" value="1"/>
</dbReference>
<dbReference type="InterPro" id="IPR011583">
    <property type="entry name" value="Chitinase_II/V-like_cat"/>
</dbReference>
<dbReference type="PROSITE" id="PS00636">
    <property type="entry name" value="DNAJ_1"/>
    <property type="match status" value="1"/>
</dbReference>
<feature type="region of interest" description="Disordered" evidence="11">
    <location>
        <begin position="1"/>
        <end position="37"/>
    </location>
</feature>
<dbReference type="SMART" id="SM00636">
    <property type="entry name" value="Glyco_18"/>
    <property type="match status" value="1"/>
</dbReference>
<evidence type="ECO:0000256" key="4">
    <source>
        <dbReference type="ARBA" id="ARBA00022801"/>
    </source>
</evidence>
<dbReference type="InterPro" id="IPR017853">
    <property type="entry name" value="GH"/>
</dbReference>
<dbReference type="GO" id="GO:0008843">
    <property type="term" value="F:endochitinase activity"/>
    <property type="evidence" value="ECO:0007669"/>
    <property type="project" value="UniProtKB-EC"/>
</dbReference>
<keyword evidence="12" id="KW-0472">Membrane</keyword>
<feature type="compositionally biased region" description="Basic residues" evidence="11">
    <location>
        <begin position="284"/>
        <end position="293"/>
    </location>
</feature>
<evidence type="ECO:0000256" key="10">
    <source>
        <dbReference type="RuleBase" id="RU000489"/>
    </source>
</evidence>
<evidence type="ECO:0000256" key="8">
    <source>
        <dbReference type="ARBA" id="ARBA00023295"/>
    </source>
</evidence>
<dbReference type="EMBL" id="VICG01000012">
    <property type="protein sequence ID" value="KAA8566135.1"/>
    <property type="molecule type" value="Genomic_DNA"/>
</dbReference>
<feature type="region of interest" description="Disordered" evidence="11">
    <location>
        <begin position="284"/>
        <end position="329"/>
    </location>
</feature>
<dbReference type="EC" id="3.2.1.14" evidence="3"/>
<dbReference type="VEuPathDB" id="FungiDB:MFRU_039g00730"/>
<feature type="region of interest" description="Disordered" evidence="11">
    <location>
        <begin position="214"/>
        <end position="240"/>
    </location>
</feature>
<sequence length="766" mass="85865">MSTQVRSQTAAMENRRTAPQKRKEEEKGGRDHASEEPWISILEPSKNTRTSTSSLDMVNLCQSSYWLLAFITCYYASSYTSTTSLRSPHAFTFASPHPPSHHRHQCRKYAIVSDGRSANQHAELQWPELTSAYAVPTPYQIFNQRKGSPYSKQRFYELVKLYHPDKHGIDTHDGLDYDTKLSRYRLIVAANDILSNPVKRNAYDTYGAGWNGRPDVLDPRDRQGDSHGWAGPGGPSQNATWEDWEKWYKRDVKGKQEPKFVSNGAFVLLIAVFVVVGGIALGRRGKARKGKERKGKESKGKAITKRNETKRNETKGSSSHAGAWHQGPGSWDLGAFGRGFPGRGSLFETGRESEGDGDGDGDGQEELHLTVGDMGGGDGYRAVAYFVNWAIYGRKHFPQELPAEKLTHVLYAFANIRPESGEVYMTDGWADTDIHFEGDSWNDVGTNLYGCLKQLNILKSRNRSLKILLSIGGWTYSSNFAQPASTESGRRRFAESAVDLIKNLGFDGIDIDWEYPKNPDEARHYVLLLKECREAMDRYASTLPHAHHFELTVACPAGPQNYNNMDVRGMNAYLDFWNLMAYDYAGSWDAVAGHQANLHASESNPAATPYNTEHAVRAYEARGVEGHKIVLGMPIYGRAFQNTEGLGRPFSGVGEGTWENGVHDFKKLPLEGAREMVSEEVCASYSYDENTKTLISYDTVEIARRKAHYIKHRGLGGAMWWESSADHPEREKSLIHNVVDVLGFLEGSENCIEYPQSRYDNLRGGL</sequence>
<dbReference type="SUPFAM" id="SSF54556">
    <property type="entry name" value="Chitinase insertion domain"/>
    <property type="match status" value="1"/>
</dbReference>
<evidence type="ECO:0000256" key="7">
    <source>
        <dbReference type="ARBA" id="ARBA00023277"/>
    </source>
</evidence>
<keyword evidence="4 10" id="KW-0378">Hydrolase</keyword>
<feature type="compositionally biased region" description="Basic and acidic residues" evidence="11">
    <location>
        <begin position="294"/>
        <end position="314"/>
    </location>
</feature>
<dbReference type="InterPro" id="IPR029070">
    <property type="entry name" value="Chitinase_insertion_sf"/>
</dbReference>
<dbReference type="FunFam" id="3.20.20.80:FF:000095">
    <property type="entry name" value="Endochitinase B1"/>
    <property type="match status" value="1"/>
</dbReference>
<dbReference type="SUPFAM" id="SSF46565">
    <property type="entry name" value="Chaperone J-domain"/>
    <property type="match status" value="1"/>
</dbReference>
<dbReference type="InterPro" id="IPR001223">
    <property type="entry name" value="Glyco_hydro18_cat"/>
</dbReference>
<evidence type="ECO:0000256" key="9">
    <source>
        <dbReference type="ARBA" id="ARBA00023326"/>
    </source>
</evidence>
<feature type="transmembrane region" description="Helical" evidence="12">
    <location>
        <begin position="260"/>
        <end position="281"/>
    </location>
</feature>
<dbReference type="InterPro" id="IPR001579">
    <property type="entry name" value="Glyco_hydro_18_chit_AS"/>
</dbReference>
<dbReference type="Gene3D" id="3.10.50.10">
    <property type="match status" value="1"/>
</dbReference>
<evidence type="ECO:0000313" key="16">
    <source>
        <dbReference type="Proteomes" id="UP000322873"/>
    </source>
</evidence>
<evidence type="ECO:0000256" key="2">
    <source>
        <dbReference type="ARBA" id="ARBA00008682"/>
    </source>
</evidence>
<dbReference type="SUPFAM" id="SSF51445">
    <property type="entry name" value="(Trans)glycosidases"/>
    <property type="match status" value="1"/>
</dbReference>
<protein>
    <recommendedName>
        <fullName evidence="3">chitinase</fullName>
        <ecNumber evidence="3">3.2.1.14</ecNumber>
    </recommendedName>
</protein>
<dbReference type="InterPro" id="IPR050314">
    <property type="entry name" value="Glycosyl_Hydrlase_18"/>
</dbReference>
<feature type="compositionally biased region" description="Basic and acidic residues" evidence="11">
    <location>
        <begin position="13"/>
        <end position="35"/>
    </location>
</feature>
<name>A0A5M9JG64_MONFR</name>
<evidence type="ECO:0000256" key="11">
    <source>
        <dbReference type="SAM" id="MobiDB-lite"/>
    </source>
</evidence>
<evidence type="ECO:0000256" key="6">
    <source>
        <dbReference type="ARBA" id="ARBA00023180"/>
    </source>
</evidence>
<feature type="compositionally biased region" description="Basic and acidic residues" evidence="11">
    <location>
        <begin position="215"/>
        <end position="225"/>
    </location>
</feature>
<feature type="domain" description="GH18" evidence="14">
    <location>
        <begin position="380"/>
        <end position="745"/>
    </location>
</feature>
<reference evidence="15 16" key="1">
    <citation type="submission" date="2019-06" db="EMBL/GenBank/DDBJ databases">
        <title>Genome Sequence of the Brown Rot Fungal Pathogen Monilinia fructicola.</title>
        <authorList>
            <person name="De Miccolis Angelini R.M."/>
            <person name="Landi L."/>
            <person name="Abate D."/>
            <person name="Pollastro S."/>
            <person name="Romanazzi G."/>
            <person name="Faretra F."/>
        </authorList>
    </citation>
    <scope>NUCLEOTIDE SEQUENCE [LARGE SCALE GENOMIC DNA]</scope>
    <source>
        <strain evidence="15 16">Mfrc123</strain>
    </source>
</reference>
<dbReference type="InterPro" id="IPR001623">
    <property type="entry name" value="DnaJ_domain"/>
</dbReference>
<keyword evidence="16" id="KW-1185">Reference proteome</keyword>
<proteinExistence type="inferred from homology"/>
<dbReference type="CDD" id="cd06257">
    <property type="entry name" value="DnaJ"/>
    <property type="match status" value="1"/>
</dbReference>
<comment type="catalytic activity">
    <reaction evidence="1">
        <text>Random endo-hydrolysis of N-acetyl-beta-D-glucosaminide (1-&gt;4)-beta-linkages in chitin and chitodextrins.</text>
        <dbReference type="EC" id="3.2.1.14"/>
    </reaction>
</comment>
<gene>
    <name evidence="15" type="ORF">EYC84_008738</name>
</gene>
<keyword evidence="12" id="KW-0812">Transmembrane</keyword>
<dbReference type="AlphaFoldDB" id="A0A5M9JG64"/>
<keyword evidence="5" id="KW-0146">Chitin degradation</keyword>